<feature type="compositionally biased region" description="Acidic residues" evidence="7">
    <location>
        <begin position="544"/>
        <end position="553"/>
    </location>
</feature>
<reference evidence="12" key="1">
    <citation type="submission" date="2025-08" db="UniProtKB">
        <authorList>
            <consortium name="RefSeq"/>
        </authorList>
    </citation>
    <scope>IDENTIFICATION</scope>
    <source>
        <tissue evidence="12">Muscle</tissue>
    </source>
</reference>
<dbReference type="GeneID" id="106467875"/>
<dbReference type="Proteomes" id="UP000694941">
    <property type="component" value="Unplaced"/>
</dbReference>
<gene>
    <name evidence="12" type="primary">LOC106467875</name>
</gene>
<dbReference type="Pfam" id="PF12253">
    <property type="entry name" value="CAF1A_dimeriz"/>
    <property type="match status" value="1"/>
</dbReference>
<organism evidence="11 12">
    <name type="scientific">Limulus polyphemus</name>
    <name type="common">Atlantic horseshoe crab</name>
    <dbReference type="NCBI Taxonomy" id="6850"/>
    <lineage>
        <taxon>Eukaryota</taxon>
        <taxon>Metazoa</taxon>
        <taxon>Ecdysozoa</taxon>
        <taxon>Arthropoda</taxon>
        <taxon>Chelicerata</taxon>
        <taxon>Merostomata</taxon>
        <taxon>Xiphosura</taxon>
        <taxon>Limulidae</taxon>
        <taxon>Limulus</taxon>
    </lineage>
</organism>
<dbReference type="Pfam" id="PF11600">
    <property type="entry name" value="CAF1A_acidic"/>
    <property type="match status" value="1"/>
</dbReference>
<feature type="region of interest" description="Disordered" evidence="7">
    <location>
        <begin position="31"/>
        <end position="60"/>
    </location>
</feature>
<proteinExistence type="predicted"/>
<feature type="compositionally biased region" description="Basic and acidic residues" evidence="7">
    <location>
        <begin position="165"/>
        <end position="174"/>
    </location>
</feature>
<feature type="domain" description="Chromatin assembly factor 1 p150 subunit acidic region" evidence="8">
    <location>
        <begin position="290"/>
        <end position="429"/>
    </location>
</feature>
<keyword evidence="5" id="KW-0234">DNA repair</keyword>
<evidence type="ECO:0000313" key="11">
    <source>
        <dbReference type="Proteomes" id="UP000694941"/>
    </source>
</evidence>
<evidence type="ECO:0000256" key="6">
    <source>
        <dbReference type="ARBA" id="ARBA00023242"/>
    </source>
</evidence>
<sequence>MEIILKDEAASSKPLKQARLPFKVLDISSTLQTSSPNQKKRKLSDDDVGKVSKTPREEFSTKECVSLANNPNTIDTSAEAENIPVVSSKACPILEVCDIQNQQGGVVDHNIQDSIRDIGSESKTEVNVQPDQQITDCDTLNTQTIEHNKTDSSLLSIDLEKCPGNKTAERHSEQPEEMENTNNTEDLEHSSPGDTSVSSVEAEDTSMIESKDEDTAVVETSDTSKIFGESNEEHGIKRTLSQRSVTGETKKENGKGRKVSLETNEERLKRKELKKQERERLKKEKERIQKEAKEKKERERLETKAKKEKEKQEKKDKEEREKQEKIRMKQEKKEKEERERQEKYKQKEEERQKKLQILNAKLEEKKKKDEERQKKLEEKRKAEEEEERKKEKAKATFASFFVKTEPNPITNEEKQQGIFLPFEVTKNMVLAPVVPEFSSANFDKENMEKQLQGQVPHMVYLEELKTEKYRPFWTKKCQKVEKEEEEDIFIESEERKMRPKLKVKLLQFCENVRPPYWGTWRKRSTSVNPRRPFSRDVIFDYEVDSDEEWEEGGPGESLSGTEDEKESEDEYEVDNEFFVPHGYLSTDEEQDDEGNPLTKELNPSQLLQIGMDGPNVNWPFHEKLESELKTKNSDPFLINIGFCDLHTVHGALQEFEAERKNKCPTLKPQMIGCLWDDDDDRPGQEELRKALEQYRAVILATRPIATSLSLAKLSCEDDISMINSNGSAANTTMVDGGTPRQSQKRPVPEEAIPHLIRLIHANVLGRHVLIREFQQYWVQFCERNNQTSGRESINIPKNSTHLQSASDEEQGQKTDAVISRASPVNDKNFRYKISKRQLEITFQKIASWKRCDLPSFNKFCWWIHQDVLEKYGLQDLPIPNRWQYVSRKDPEPVQPVSTPSSGTGNNCSITKFTCRIDKSSPNIVSPRPLCETETHKERRRITPTLLSSLLPSKDKQVICGDDKKTTQPILKFTRRITPVTLLSTTCNTLGNLKPSSPALNSKNTQFDKEVGSVCHETEKHDFQTRPDRMALNIISIEKDKNKVSSFPHQEAEVSSKNFSRADCSGSESIVEAEVIVID</sequence>
<evidence type="ECO:0000256" key="7">
    <source>
        <dbReference type="SAM" id="MobiDB-lite"/>
    </source>
</evidence>
<evidence type="ECO:0000256" key="3">
    <source>
        <dbReference type="ARBA" id="ARBA00022763"/>
    </source>
</evidence>
<comment type="subcellular location">
    <subcellularLocation>
        <location evidence="1">Nucleus</location>
    </subcellularLocation>
</comment>
<feature type="region of interest" description="Disordered" evidence="7">
    <location>
        <begin position="788"/>
        <end position="816"/>
    </location>
</feature>
<dbReference type="PANTHER" id="PTHR15272">
    <property type="entry name" value="CHROMATIN ASSEMBLY FACTOR 1 SUBUNIT A CAF-1 SUBUNIT A"/>
    <property type="match status" value="1"/>
</dbReference>
<accession>A0ABM1T7E3</accession>
<dbReference type="PANTHER" id="PTHR15272:SF0">
    <property type="entry name" value="CHROMATIN ASSEMBLY FACTOR 1 SUBUNIT A"/>
    <property type="match status" value="1"/>
</dbReference>
<dbReference type="RefSeq" id="XP_022251799.1">
    <property type="nucleotide sequence ID" value="XM_022396091.1"/>
</dbReference>
<evidence type="ECO:0000256" key="4">
    <source>
        <dbReference type="ARBA" id="ARBA00023186"/>
    </source>
</evidence>
<dbReference type="InterPro" id="IPR029105">
    <property type="entry name" value="CAF1-p150_C2"/>
</dbReference>
<evidence type="ECO:0000256" key="2">
    <source>
        <dbReference type="ARBA" id="ARBA00022705"/>
    </source>
</evidence>
<feature type="region of interest" description="Disordered" evidence="7">
    <location>
        <begin position="544"/>
        <end position="571"/>
    </location>
</feature>
<evidence type="ECO:0000259" key="8">
    <source>
        <dbReference type="Pfam" id="PF11600"/>
    </source>
</evidence>
<dbReference type="InterPro" id="IPR022043">
    <property type="entry name" value="CAF1A_DD"/>
</dbReference>
<evidence type="ECO:0000256" key="5">
    <source>
        <dbReference type="ARBA" id="ARBA00023204"/>
    </source>
</evidence>
<protein>
    <submittedName>
        <fullName evidence="12">Chromatin assembly factor 1 subunit A-like</fullName>
    </submittedName>
</protein>
<keyword evidence="3" id="KW-0227">DNA damage</keyword>
<dbReference type="Pfam" id="PF15539">
    <property type="entry name" value="CAF1-p150_C2"/>
    <property type="match status" value="1"/>
</dbReference>
<keyword evidence="2" id="KW-0235">DNA replication</keyword>
<keyword evidence="11" id="KW-1185">Reference proteome</keyword>
<dbReference type="InterPro" id="IPR021644">
    <property type="entry name" value="CAF-1_p150_acidic"/>
</dbReference>
<feature type="compositionally biased region" description="Basic and acidic residues" evidence="7">
    <location>
        <begin position="361"/>
        <end position="391"/>
    </location>
</feature>
<feature type="compositionally biased region" description="Acidic residues" evidence="7">
    <location>
        <begin position="561"/>
        <end position="571"/>
    </location>
</feature>
<feature type="compositionally biased region" description="Basic and acidic residues" evidence="7">
    <location>
        <begin position="43"/>
        <end position="60"/>
    </location>
</feature>
<name>A0ABM1T7E3_LIMPO</name>
<evidence type="ECO:0000259" key="10">
    <source>
        <dbReference type="Pfam" id="PF15539"/>
    </source>
</evidence>
<evidence type="ECO:0000259" key="9">
    <source>
        <dbReference type="Pfam" id="PF12253"/>
    </source>
</evidence>
<keyword evidence="4" id="KW-0143">Chaperone</keyword>
<feature type="compositionally biased region" description="Basic and acidic residues" evidence="7">
    <location>
        <begin position="264"/>
        <end position="353"/>
    </location>
</feature>
<evidence type="ECO:0000313" key="12">
    <source>
        <dbReference type="RefSeq" id="XP_022251799.1"/>
    </source>
</evidence>
<feature type="domain" description="Chromatin assembly factor 1 subunit p150 C-terminal" evidence="10">
    <location>
        <begin position="736"/>
        <end position="889"/>
    </location>
</feature>
<feature type="domain" description="Chromatin assembly factor 1 subunit A dimerization" evidence="9">
    <location>
        <begin position="504"/>
        <end position="572"/>
    </location>
</feature>
<feature type="region of interest" description="Disordered" evidence="7">
    <location>
        <begin position="165"/>
        <end position="391"/>
    </location>
</feature>
<keyword evidence="6" id="KW-0539">Nucleus</keyword>
<evidence type="ECO:0000256" key="1">
    <source>
        <dbReference type="ARBA" id="ARBA00004123"/>
    </source>
</evidence>
<feature type="compositionally biased region" description="Polar residues" evidence="7">
    <location>
        <begin position="788"/>
        <end position="805"/>
    </location>
</feature>